<proteinExistence type="predicted"/>
<feature type="region of interest" description="Disordered" evidence="1">
    <location>
        <begin position="1"/>
        <end position="42"/>
    </location>
</feature>
<evidence type="ECO:0000313" key="3">
    <source>
        <dbReference type="Proteomes" id="UP000018144"/>
    </source>
</evidence>
<protein>
    <submittedName>
        <fullName evidence="2">Uncharacterized protein</fullName>
    </submittedName>
</protein>
<sequence>MSRRSHMQRRSSYSSNRSSSASDDYTSETETEHAEYNTYSNPIRVNRTVAITVEVSTKSSSDHDKDPEPTRVRTFCYSPTSISPTEGLRGGKMQFGPDSLTPRISDYTYNPYQPTYHLGVLVNKGADLSTAMSTYDSTASHEIDMDMDCYSKEELTAEEGILNGRVENAAYRSAPNKKKIARERISREDQFRASRRGLGN</sequence>
<feature type="compositionally biased region" description="Basic and acidic residues" evidence="1">
    <location>
        <begin position="60"/>
        <end position="71"/>
    </location>
</feature>
<evidence type="ECO:0000256" key="1">
    <source>
        <dbReference type="SAM" id="MobiDB-lite"/>
    </source>
</evidence>
<feature type="region of interest" description="Disordered" evidence="1">
    <location>
        <begin position="55"/>
        <end position="97"/>
    </location>
</feature>
<gene>
    <name evidence="2" type="ORF">PCON_12775</name>
</gene>
<dbReference type="AlphaFoldDB" id="U4L8M2"/>
<dbReference type="EMBL" id="HF935789">
    <property type="protein sequence ID" value="CCX13182.1"/>
    <property type="molecule type" value="Genomic_DNA"/>
</dbReference>
<evidence type="ECO:0000313" key="2">
    <source>
        <dbReference type="EMBL" id="CCX13182.1"/>
    </source>
</evidence>
<feature type="compositionally biased region" description="Basic and acidic residues" evidence="1">
    <location>
        <begin position="182"/>
        <end position="192"/>
    </location>
</feature>
<feature type="region of interest" description="Disordered" evidence="1">
    <location>
        <begin position="177"/>
        <end position="200"/>
    </location>
</feature>
<organism evidence="2 3">
    <name type="scientific">Pyronema omphalodes (strain CBS 100304)</name>
    <name type="common">Pyronema confluens</name>
    <dbReference type="NCBI Taxonomy" id="1076935"/>
    <lineage>
        <taxon>Eukaryota</taxon>
        <taxon>Fungi</taxon>
        <taxon>Dikarya</taxon>
        <taxon>Ascomycota</taxon>
        <taxon>Pezizomycotina</taxon>
        <taxon>Pezizomycetes</taxon>
        <taxon>Pezizales</taxon>
        <taxon>Pyronemataceae</taxon>
        <taxon>Pyronema</taxon>
    </lineage>
</organism>
<reference evidence="2 3" key="1">
    <citation type="journal article" date="2013" name="PLoS Genet.">
        <title>The genome and development-dependent transcriptomes of Pyronema confluens: a window into fungal evolution.</title>
        <authorList>
            <person name="Traeger S."/>
            <person name="Altegoer F."/>
            <person name="Freitag M."/>
            <person name="Gabaldon T."/>
            <person name="Kempken F."/>
            <person name="Kumar A."/>
            <person name="Marcet-Houben M."/>
            <person name="Poggeler S."/>
            <person name="Stajich J.E."/>
            <person name="Nowrousian M."/>
        </authorList>
    </citation>
    <scope>NUCLEOTIDE SEQUENCE [LARGE SCALE GENOMIC DNA]</scope>
    <source>
        <strain evidence="3">CBS 100304</strain>
        <tissue evidence="2">Vegetative mycelium</tissue>
    </source>
</reference>
<dbReference type="OrthoDB" id="10438540at2759"/>
<keyword evidence="3" id="KW-1185">Reference proteome</keyword>
<dbReference type="Proteomes" id="UP000018144">
    <property type="component" value="Unassembled WGS sequence"/>
</dbReference>
<name>U4L8M2_PYROM</name>
<accession>U4L8M2</accession>
<feature type="compositionally biased region" description="Low complexity" evidence="1">
    <location>
        <begin position="10"/>
        <end position="24"/>
    </location>
</feature>